<evidence type="ECO:0000313" key="2">
    <source>
        <dbReference type="Proteomes" id="UP000006247"/>
    </source>
</evidence>
<protein>
    <submittedName>
        <fullName evidence="1">Uncharacterized protein</fullName>
    </submittedName>
</protein>
<dbReference type="HOGENOM" id="CLU_3134635_0_0_11"/>
<dbReference type="AlphaFoldDB" id="C0E649"/>
<dbReference type="EMBL" id="ACEB01000040">
    <property type="protein sequence ID" value="EEG26007.1"/>
    <property type="molecule type" value="Genomic_DNA"/>
</dbReference>
<evidence type="ECO:0000313" key="1">
    <source>
        <dbReference type="EMBL" id="EEG26007.1"/>
    </source>
</evidence>
<dbReference type="Proteomes" id="UP000006247">
    <property type="component" value="Unassembled WGS sequence"/>
</dbReference>
<sequence length="49" mass="5374">MAHAFKRNDAHADCLLGFALKFPLINTSAFPQLNAHEYPDTPRTGQGCS</sequence>
<proteinExistence type="predicted"/>
<reference evidence="1 2" key="1">
    <citation type="submission" date="2009-01" db="EMBL/GenBank/DDBJ databases">
        <authorList>
            <person name="Fulton L."/>
            <person name="Clifton S."/>
            <person name="Chinwalla A.T."/>
            <person name="Mitreva M."/>
            <person name="Sodergren E."/>
            <person name="Weinstock G."/>
            <person name="Clifton S."/>
            <person name="Dooling D.J."/>
            <person name="Fulton B."/>
            <person name="Minx P."/>
            <person name="Pepin K.H."/>
            <person name="Johnson M."/>
            <person name="Bhonagiri V."/>
            <person name="Nash W.E."/>
            <person name="Mardis E.R."/>
            <person name="Wilson R.K."/>
        </authorList>
    </citation>
    <scope>NUCLEOTIDE SEQUENCE [LARGE SCALE GENOMIC DNA]</scope>
    <source>
        <strain evidence="1 2">ATCC 33806</strain>
    </source>
</reference>
<accession>C0E649</accession>
<comment type="caution">
    <text evidence="1">The sequence shown here is derived from an EMBL/GenBank/DDBJ whole genome shotgun (WGS) entry which is preliminary data.</text>
</comment>
<gene>
    <name evidence="1" type="ORF">CORMATOL_02481</name>
</gene>
<organism evidence="1 2">
    <name type="scientific">Corynebacterium matruchotii ATCC 33806</name>
    <dbReference type="NCBI Taxonomy" id="566549"/>
    <lineage>
        <taxon>Bacteria</taxon>
        <taxon>Bacillati</taxon>
        <taxon>Actinomycetota</taxon>
        <taxon>Actinomycetes</taxon>
        <taxon>Mycobacteriales</taxon>
        <taxon>Corynebacteriaceae</taxon>
        <taxon>Corynebacterium</taxon>
    </lineage>
</organism>
<name>C0E649_9CORY</name>